<dbReference type="STRING" id="486698.AWC22_04920"/>
<evidence type="ECO:0008006" key="10">
    <source>
        <dbReference type="Google" id="ProtNLM"/>
    </source>
</evidence>
<dbReference type="AlphaFoldDB" id="A0A1X2BEA9"/>
<keyword evidence="2" id="KW-1003">Cell membrane</keyword>
<dbReference type="Proteomes" id="UP000193087">
    <property type="component" value="Unassembled WGS sequence"/>
</dbReference>
<keyword evidence="6" id="KW-0449">Lipoprotein</keyword>
<reference evidence="8 9" key="1">
    <citation type="submission" date="2016-01" db="EMBL/GenBank/DDBJ databases">
        <title>The new phylogeny of the genus Mycobacterium.</title>
        <authorList>
            <person name="Tarcisio F."/>
            <person name="Conor M."/>
            <person name="Antonella G."/>
            <person name="Elisabetta G."/>
            <person name="Giulia F.S."/>
            <person name="Sara T."/>
            <person name="Anna F."/>
            <person name="Clotilde B."/>
            <person name="Roberto B."/>
            <person name="Veronica D.S."/>
            <person name="Fabio R."/>
            <person name="Monica P."/>
            <person name="Olivier J."/>
            <person name="Enrico T."/>
            <person name="Nicola S."/>
        </authorList>
    </citation>
    <scope>NUCLEOTIDE SEQUENCE [LARGE SCALE GENOMIC DNA]</scope>
    <source>
        <strain evidence="8 9">DSM 45176</strain>
    </source>
</reference>
<dbReference type="Pfam" id="PF16708">
    <property type="entry name" value="LppA"/>
    <property type="match status" value="1"/>
</dbReference>
<evidence type="ECO:0000256" key="6">
    <source>
        <dbReference type="ARBA" id="ARBA00023288"/>
    </source>
</evidence>
<evidence type="ECO:0000256" key="3">
    <source>
        <dbReference type="ARBA" id="ARBA00022729"/>
    </source>
</evidence>
<keyword evidence="4" id="KW-0472">Membrane</keyword>
<evidence type="ECO:0000313" key="9">
    <source>
        <dbReference type="Proteomes" id="UP000193087"/>
    </source>
</evidence>
<dbReference type="RefSeq" id="WP_085253021.1">
    <property type="nucleotide sequence ID" value="NZ_CAJMWI010000001.1"/>
</dbReference>
<dbReference type="GO" id="GO:0005886">
    <property type="term" value="C:plasma membrane"/>
    <property type="evidence" value="ECO:0007669"/>
    <property type="project" value="UniProtKB-SubCell"/>
</dbReference>
<feature type="signal peptide" evidence="7">
    <location>
        <begin position="1"/>
        <end position="24"/>
    </location>
</feature>
<sequence>MSWRMMLVLTVLCAIIVGCGNTNGGNGGAVNGRDRPVSPERLAALEDGLRSKPPLEDAQAQYRAAVTQMADGLVALVPGLTWRLETDSWTGCGGDYEWTRAKEAYLRAVFSGPIPDDKWQRAIEIVNDGAKKFGANDFGVLKDKPGDHDVYFAGTDDVQFRVGTQVAAVLTARSDCRISQADTPAASPIRHP</sequence>
<keyword evidence="3 7" id="KW-0732">Signal</keyword>
<protein>
    <recommendedName>
        <fullName evidence="10">Lipoprotein LppA</fullName>
    </recommendedName>
</protein>
<dbReference type="InterPro" id="IPR032018">
    <property type="entry name" value="LppA/LppB/LprP"/>
</dbReference>
<dbReference type="Gene3D" id="3.30.2030.20">
    <property type="match status" value="1"/>
</dbReference>
<evidence type="ECO:0000256" key="1">
    <source>
        <dbReference type="ARBA" id="ARBA00004193"/>
    </source>
</evidence>
<comment type="caution">
    <text evidence="8">The sequence shown here is derived from an EMBL/GenBank/DDBJ whole genome shotgun (WGS) entry which is preliminary data.</text>
</comment>
<dbReference type="GeneID" id="93492221"/>
<evidence type="ECO:0000256" key="2">
    <source>
        <dbReference type="ARBA" id="ARBA00022475"/>
    </source>
</evidence>
<evidence type="ECO:0000256" key="4">
    <source>
        <dbReference type="ARBA" id="ARBA00023136"/>
    </source>
</evidence>
<accession>A0A1X2BEA9</accession>
<evidence type="ECO:0000256" key="7">
    <source>
        <dbReference type="SAM" id="SignalP"/>
    </source>
</evidence>
<gene>
    <name evidence="8" type="ORF">AWC22_04920</name>
</gene>
<comment type="subcellular location">
    <subcellularLocation>
        <location evidence="1">Cell membrane</location>
        <topology evidence="1">Lipid-anchor</topology>
    </subcellularLocation>
</comment>
<keyword evidence="9" id="KW-1185">Reference proteome</keyword>
<keyword evidence="5" id="KW-0564">Palmitate</keyword>
<name>A0A1X2BEA9_9MYCO</name>
<dbReference type="PROSITE" id="PS51257">
    <property type="entry name" value="PROKAR_LIPOPROTEIN"/>
    <property type="match status" value="1"/>
</dbReference>
<evidence type="ECO:0000313" key="8">
    <source>
        <dbReference type="EMBL" id="ORW61957.1"/>
    </source>
</evidence>
<proteinExistence type="predicted"/>
<dbReference type="OrthoDB" id="4382082at2"/>
<dbReference type="EMBL" id="LQPQ01000229">
    <property type="protein sequence ID" value="ORW61957.1"/>
    <property type="molecule type" value="Genomic_DNA"/>
</dbReference>
<organism evidence="8 9">
    <name type="scientific">Mycobacterium riyadhense</name>
    <dbReference type="NCBI Taxonomy" id="486698"/>
    <lineage>
        <taxon>Bacteria</taxon>
        <taxon>Bacillati</taxon>
        <taxon>Actinomycetota</taxon>
        <taxon>Actinomycetes</taxon>
        <taxon>Mycobacteriales</taxon>
        <taxon>Mycobacteriaceae</taxon>
        <taxon>Mycobacterium</taxon>
    </lineage>
</organism>
<evidence type="ECO:0000256" key="5">
    <source>
        <dbReference type="ARBA" id="ARBA00023139"/>
    </source>
</evidence>
<feature type="chain" id="PRO_5039207909" description="Lipoprotein LppA" evidence="7">
    <location>
        <begin position="25"/>
        <end position="192"/>
    </location>
</feature>